<keyword evidence="5 6" id="KW-0482">Metalloprotease</keyword>
<keyword evidence="9" id="KW-1185">Reference proteome</keyword>
<dbReference type="InParanoid" id="A0A078B2U5"/>
<keyword evidence="2 6" id="KW-0645">Protease</keyword>
<name>A0A078B2U5_STYLE</name>
<dbReference type="GO" id="GO:0005739">
    <property type="term" value="C:mitochondrion"/>
    <property type="evidence" value="ECO:0007669"/>
    <property type="project" value="GOC"/>
</dbReference>
<reference evidence="8 9" key="1">
    <citation type="submission" date="2014-06" db="EMBL/GenBank/DDBJ databases">
        <authorList>
            <person name="Swart Estienne"/>
        </authorList>
    </citation>
    <scope>NUCLEOTIDE SEQUENCE [LARGE SCALE GENOMIC DNA]</scope>
    <source>
        <strain evidence="8 9">130c</strain>
    </source>
</reference>
<evidence type="ECO:0000256" key="4">
    <source>
        <dbReference type="ARBA" id="ARBA00022801"/>
    </source>
</evidence>
<feature type="compositionally biased region" description="Low complexity" evidence="7">
    <location>
        <begin position="1"/>
        <end position="40"/>
    </location>
</feature>
<dbReference type="PANTHER" id="PTHR21711">
    <property type="entry name" value="MITOCHONDRIAL INNER MEMBRANE PROTEASE"/>
    <property type="match status" value="1"/>
</dbReference>
<dbReference type="PANTHER" id="PTHR21711:SF0">
    <property type="entry name" value="MITOCHONDRIAL INNER MEMBRANE PROTEASE ATP23 HOMOLOG"/>
    <property type="match status" value="1"/>
</dbReference>
<proteinExistence type="inferred from homology"/>
<dbReference type="EMBL" id="CCKQ01016700">
    <property type="protein sequence ID" value="CDW88561.1"/>
    <property type="molecule type" value="Genomic_DNA"/>
</dbReference>
<dbReference type="GO" id="GO:0046872">
    <property type="term" value="F:metal ion binding"/>
    <property type="evidence" value="ECO:0007669"/>
    <property type="project" value="UniProtKB-KW"/>
</dbReference>
<keyword evidence="4 6" id="KW-0378">Hydrolase</keyword>
<feature type="region of interest" description="Disordered" evidence="7">
    <location>
        <begin position="1"/>
        <end position="45"/>
    </location>
</feature>
<dbReference type="AlphaFoldDB" id="A0A078B2U5"/>
<evidence type="ECO:0000256" key="2">
    <source>
        <dbReference type="ARBA" id="ARBA00022670"/>
    </source>
</evidence>
<evidence type="ECO:0000256" key="3">
    <source>
        <dbReference type="ARBA" id="ARBA00022723"/>
    </source>
</evidence>
<evidence type="ECO:0000256" key="6">
    <source>
        <dbReference type="RuleBase" id="RU364057"/>
    </source>
</evidence>
<dbReference type="Proteomes" id="UP000039865">
    <property type="component" value="Unassembled WGS sequence"/>
</dbReference>
<dbReference type="OrthoDB" id="310941at2759"/>
<organism evidence="8 9">
    <name type="scientific">Stylonychia lemnae</name>
    <name type="common">Ciliate</name>
    <dbReference type="NCBI Taxonomy" id="5949"/>
    <lineage>
        <taxon>Eukaryota</taxon>
        <taxon>Sar</taxon>
        <taxon>Alveolata</taxon>
        <taxon>Ciliophora</taxon>
        <taxon>Intramacronucleata</taxon>
        <taxon>Spirotrichea</taxon>
        <taxon>Stichotrichia</taxon>
        <taxon>Sporadotrichida</taxon>
        <taxon>Oxytrichidae</taxon>
        <taxon>Stylonychinae</taxon>
        <taxon>Stylonychia</taxon>
    </lineage>
</organism>
<evidence type="ECO:0000256" key="5">
    <source>
        <dbReference type="ARBA" id="ARBA00023049"/>
    </source>
</evidence>
<protein>
    <recommendedName>
        <fullName evidence="6">Mitochondrial inner membrane protease ATP23</fullName>
        <ecNumber evidence="6">3.4.24.-</ecNumber>
    </recommendedName>
</protein>
<dbReference type="EC" id="3.4.24.-" evidence="6"/>
<sequence>MSDQQTANTSTQSAAQSLSSSTSTTTTDSNSSSTNSTFDTSEPEENKYKQIYSKMQKSFLATNVSLNTTQYIERQRMLERYNKFSKYESKNHLNHFVQYDKFWKTMQSAMIVYDTVLKQQTIDLVLCDHFLEGAFVPEPQQKIILCANTLLRREDFDNAMKRMLVKMYDYNRAGSTYNPDNCKHLACTEVRAALFSSKCNIRDRKKTKALALQKTHKDKAIANEFCVKDLAIQHLKEKSKCLAKADRYIDYVFERCKNDNAPNNLNKISKLKSFNDIM</sequence>
<dbReference type="GO" id="GO:0004222">
    <property type="term" value="F:metalloendopeptidase activity"/>
    <property type="evidence" value="ECO:0007669"/>
    <property type="project" value="InterPro"/>
</dbReference>
<keyword evidence="3 6" id="KW-0479">Metal-binding</keyword>
<dbReference type="InterPro" id="IPR019165">
    <property type="entry name" value="Peptidase_M76_ATP23"/>
</dbReference>
<evidence type="ECO:0000313" key="8">
    <source>
        <dbReference type="EMBL" id="CDW88561.1"/>
    </source>
</evidence>
<dbReference type="GO" id="GO:0033615">
    <property type="term" value="P:mitochondrial proton-transporting ATP synthase complex assembly"/>
    <property type="evidence" value="ECO:0007669"/>
    <property type="project" value="TreeGrafter"/>
</dbReference>
<evidence type="ECO:0000313" key="9">
    <source>
        <dbReference type="Proteomes" id="UP000039865"/>
    </source>
</evidence>
<dbReference type="GO" id="GO:0034982">
    <property type="term" value="P:mitochondrial protein processing"/>
    <property type="evidence" value="ECO:0007669"/>
    <property type="project" value="TreeGrafter"/>
</dbReference>
<accession>A0A078B2U5</accession>
<evidence type="ECO:0000256" key="7">
    <source>
        <dbReference type="SAM" id="MobiDB-lite"/>
    </source>
</evidence>
<comment type="similarity">
    <text evidence="1 6">Belongs to the peptidase M76 family.</text>
</comment>
<dbReference type="Pfam" id="PF09768">
    <property type="entry name" value="Peptidase_M76"/>
    <property type="match status" value="1"/>
</dbReference>
<evidence type="ECO:0000256" key="1">
    <source>
        <dbReference type="ARBA" id="ARBA00009915"/>
    </source>
</evidence>
<gene>
    <name evidence="8" type="primary">Contig12941.g13804</name>
    <name evidence="8" type="ORF">STYLEM_17683</name>
</gene>